<name>A0A1I3N9D7_9FLAO</name>
<dbReference type="GO" id="GO:0005829">
    <property type="term" value="C:cytosol"/>
    <property type="evidence" value="ECO:0007669"/>
    <property type="project" value="TreeGrafter"/>
</dbReference>
<dbReference type="InterPro" id="IPR022893">
    <property type="entry name" value="Shikimate_DH_fam"/>
</dbReference>
<dbReference type="CDD" id="cd01065">
    <property type="entry name" value="NAD_bind_Shikimate_DH"/>
    <property type="match status" value="1"/>
</dbReference>
<dbReference type="Gene3D" id="3.40.50.720">
    <property type="entry name" value="NAD(P)-binding Rossmann-like Domain"/>
    <property type="match status" value="1"/>
</dbReference>
<dbReference type="SUPFAM" id="SSF53223">
    <property type="entry name" value="Aminoacid dehydrogenase-like, N-terminal domain"/>
    <property type="match status" value="1"/>
</dbReference>
<dbReference type="InterPro" id="IPR013708">
    <property type="entry name" value="Shikimate_DH-bd_N"/>
</dbReference>
<evidence type="ECO:0000256" key="3">
    <source>
        <dbReference type="ARBA" id="ARBA00023141"/>
    </source>
</evidence>
<evidence type="ECO:0000313" key="5">
    <source>
        <dbReference type="EMBL" id="SFJ05832.1"/>
    </source>
</evidence>
<dbReference type="AlphaFoldDB" id="A0A1I3N9D7"/>
<dbReference type="GO" id="GO:0009073">
    <property type="term" value="P:aromatic amino acid family biosynthetic process"/>
    <property type="evidence" value="ECO:0007669"/>
    <property type="project" value="UniProtKB-KW"/>
</dbReference>
<reference evidence="6" key="1">
    <citation type="submission" date="2016-10" db="EMBL/GenBank/DDBJ databases">
        <authorList>
            <person name="Varghese N."/>
            <person name="Submissions S."/>
        </authorList>
    </citation>
    <scope>NUCLEOTIDE SEQUENCE [LARGE SCALE GENOMIC DNA]</scope>
    <source>
        <strain evidence="6">DSM 28881</strain>
    </source>
</reference>
<accession>A0A1I3N9D7</accession>
<dbReference type="Pfam" id="PF08501">
    <property type="entry name" value="Shikimate_dh_N"/>
    <property type="match status" value="1"/>
</dbReference>
<dbReference type="Proteomes" id="UP000199559">
    <property type="component" value="Unassembled WGS sequence"/>
</dbReference>
<sequence length="255" mass="28930">MDKKQDNNKRNFGLIGKDISYSFSENYFANKFKDQNITDATYQNFDIQNIEDFDKKVLKTKALAGLNVTIPYKESIIPFLDKLDKKAKKIGAINTIKFTKKGNLKGYNTDIYGFKKAIKPHLKKQHKKALILGTGGASKAIAFVLKELNIDFHFVSRQASKKASYTYDALSEQIISDHQIIINCSPVGTFPDITDAPKIPYNGIQDTHILFDLIYNPSETVFLKEGKQKGAKTLNGYDMLVFQAEKSWKIWNKGL</sequence>
<dbReference type="GO" id="GO:0009423">
    <property type="term" value="P:chorismate biosynthetic process"/>
    <property type="evidence" value="ECO:0007669"/>
    <property type="project" value="TreeGrafter"/>
</dbReference>
<dbReference type="PANTHER" id="PTHR21089">
    <property type="entry name" value="SHIKIMATE DEHYDROGENASE"/>
    <property type="match status" value="1"/>
</dbReference>
<keyword evidence="3" id="KW-0057">Aromatic amino acid biosynthesis</keyword>
<keyword evidence="2" id="KW-0560">Oxidoreductase</keyword>
<dbReference type="InterPro" id="IPR046346">
    <property type="entry name" value="Aminoacid_DH-like_N_sf"/>
</dbReference>
<feature type="domain" description="Shikimate dehydrogenase substrate binding N-terminal" evidence="4">
    <location>
        <begin position="14"/>
        <end position="96"/>
    </location>
</feature>
<dbReference type="EMBL" id="FORM01000004">
    <property type="protein sequence ID" value="SFJ05832.1"/>
    <property type="molecule type" value="Genomic_DNA"/>
</dbReference>
<comment type="pathway">
    <text evidence="1">Metabolic intermediate biosynthesis; chorismate biosynthesis; chorismate from D-erythrose 4-phosphate and phosphoenolpyruvate: step 4/7.</text>
</comment>
<evidence type="ECO:0000256" key="1">
    <source>
        <dbReference type="ARBA" id="ARBA00004871"/>
    </source>
</evidence>
<dbReference type="STRING" id="1144750.SAMN05443431_10467"/>
<dbReference type="Gene3D" id="3.40.50.10860">
    <property type="entry name" value="Leucine Dehydrogenase, chain A, domain 1"/>
    <property type="match status" value="1"/>
</dbReference>
<dbReference type="InterPro" id="IPR036291">
    <property type="entry name" value="NAD(P)-bd_dom_sf"/>
</dbReference>
<gene>
    <name evidence="5" type="ORF">SAMN05443431_10467</name>
</gene>
<evidence type="ECO:0000313" key="6">
    <source>
        <dbReference type="Proteomes" id="UP000199559"/>
    </source>
</evidence>
<proteinExistence type="predicted"/>
<protein>
    <submittedName>
        <fullName evidence="5">Shikimate dehydrogenase</fullName>
    </submittedName>
</protein>
<keyword evidence="3" id="KW-0028">Amino-acid biosynthesis</keyword>
<organism evidence="5 6">
    <name type="scientific">Olleya namhaensis</name>
    <dbReference type="NCBI Taxonomy" id="1144750"/>
    <lineage>
        <taxon>Bacteria</taxon>
        <taxon>Pseudomonadati</taxon>
        <taxon>Bacteroidota</taxon>
        <taxon>Flavobacteriia</taxon>
        <taxon>Flavobacteriales</taxon>
        <taxon>Flavobacteriaceae</taxon>
    </lineage>
</organism>
<dbReference type="GO" id="GO:0019632">
    <property type="term" value="P:shikimate metabolic process"/>
    <property type="evidence" value="ECO:0007669"/>
    <property type="project" value="TreeGrafter"/>
</dbReference>
<dbReference type="RefSeq" id="WP_090839100.1">
    <property type="nucleotide sequence ID" value="NZ_CANLBQ010000004.1"/>
</dbReference>
<dbReference type="GO" id="GO:0050661">
    <property type="term" value="F:NADP binding"/>
    <property type="evidence" value="ECO:0007669"/>
    <property type="project" value="TreeGrafter"/>
</dbReference>
<evidence type="ECO:0000256" key="2">
    <source>
        <dbReference type="ARBA" id="ARBA00023002"/>
    </source>
</evidence>
<keyword evidence="6" id="KW-1185">Reference proteome</keyword>
<dbReference type="SUPFAM" id="SSF51735">
    <property type="entry name" value="NAD(P)-binding Rossmann-fold domains"/>
    <property type="match status" value="1"/>
</dbReference>
<dbReference type="PANTHER" id="PTHR21089:SF1">
    <property type="entry name" value="BIFUNCTIONAL 3-DEHYDROQUINATE DEHYDRATASE_SHIKIMATE DEHYDROGENASE, CHLOROPLASTIC"/>
    <property type="match status" value="1"/>
</dbReference>
<evidence type="ECO:0000259" key="4">
    <source>
        <dbReference type="Pfam" id="PF08501"/>
    </source>
</evidence>
<dbReference type="GO" id="GO:0004764">
    <property type="term" value="F:shikimate 3-dehydrogenase (NADP+) activity"/>
    <property type="evidence" value="ECO:0007669"/>
    <property type="project" value="InterPro"/>
</dbReference>